<feature type="region of interest" description="Disordered" evidence="1">
    <location>
        <begin position="1"/>
        <end position="29"/>
    </location>
</feature>
<gene>
    <name evidence="3" type="ORF">MAC_08420</name>
</gene>
<dbReference type="SUPFAM" id="SSF55729">
    <property type="entry name" value="Acyl-CoA N-acyltransferases (Nat)"/>
    <property type="match status" value="1"/>
</dbReference>
<dbReference type="InParanoid" id="E9EEX2"/>
<dbReference type="GO" id="GO:1990189">
    <property type="term" value="F:protein N-terminal-serine acetyltransferase activity"/>
    <property type="evidence" value="ECO:0007669"/>
    <property type="project" value="TreeGrafter"/>
</dbReference>
<keyword evidence="4" id="KW-1185">Reference proteome</keyword>
<evidence type="ECO:0000256" key="1">
    <source>
        <dbReference type="SAM" id="MobiDB-lite"/>
    </source>
</evidence>
<name>E9EEX2_METAQ</name>
<dbReference type="Proteomes" id="UP000002499">
    <property type="component" value="Unassembled WGS sequence"/>
</dbReference>
<organism evidence="4">
    <name type="scientific">Metarhizium acridum (strain CQMa 102)</name>
    <dbReference type="NCBI Taxonomy" id="655827"/>
    <lineage>
        <taxon>Eukaryota</taxon>
        <taxon>Fungi</taxon>
        <taxon>Dikarya</taxon>
        <taxon>Ascomycota</taxon>
        <taxon>Pezizomycotina</taxon>
        <taxon>Sordariomycetes</taxon>
        <taxon>Hypocreomycetidae</taxon>
        <taxon>Hypocreales</taxon>
        <taxon>Clavicipitaceae</taxon>
        <taxon>Metarhizium</taxon>
    </lineage>
</organism>
<proteinExistence type="predicted"/>
<protein>
    <recommendedName>
        <fullName evidence="2">N-acetyltransferase domain-containing protein</fullName>
    </recommendedName>
</protein>
<dbReference type="OMA" id="SRVNMML"/>
<sequence>MPPGDPDANKNKSLRPATKIPAGEKAYSHLRRPSVTRASETMQAQHLCTRIESPTLPLALRTIEPRDAPRHSAILTADMRSSDPWAGGVSVSRSEELIAGQRESAAVPTVLGPDGEVVGGPGRVNMVLVLTSEGDRVIGLGGFGAIKDWERRGGRVRAGDAGVVVDEAYRGNGYAAEAMRLAVDWAFTPVAAGGPQLDLVTVTTAATNTPMLALAEDKLGLRGKGVLRHHESGHAAGEMYYELTAAEWNHIQKNKMTL</sequence>
<accession>E9EEX2</accession>
<dbReference type="Pfam" id="PF13302">
    <property type="entry name" value="Acetyltransf_3"/>
    <property type="match status" value="1"/>
</dbReference>
<dbReference type="OrthoDB" id="64477at2759"/>
<dbReference type="GO" id="GO:0008999">
    <property type="term" value="F:protein-N-terminal-alanine acetyltransferase activity"/>
    <property type="evidence" value="ECO:0007669"/>
    <property type="project" value="TreeGrafter"/>
</dbReference>
<dbReference type="GO" id="GO:0005737">
    <property type="term" value="C:cytoplasm"/>
    <property type="evidence" value="ECO:0007669"/>
    <property type="project" value="TreeGrafter"/>
</dbReference>
<evidence type="ECO:0000313" key="3">
    <source>
        <dbReference type="EMBL" id="EFY85528.1"/>
    </source>
</evidence>
<reference evidence="3 4" key="1">
    <citation type="journal article" date="2011" name="PLoS Genet.">
        <title>Genome sequencing and comparative transcriptomics of the model entomopathogenic fungi Metarhizium anisopliae and M. acridum.</title>
        <authorList>
            <person name="Gao Q."/>
            <person name="Jin K."/>
            <person name="Ying S.H."/>
            <person name="Zhang Y."/>
            <person name="Xiao G."/>
            <person name="Shang Y."/>
            <person name="Duan Z."/>
            <person name="Hu X."/>
            <person name="Xie X.Q."/>
            <person name="Zhou G."/>
            <person name="Peng G."/>
            <person name="Luo Z."/>
            <person name="Huang W."/>
            <person name="Wang B."/>
            <person name="Fang W."/>
            <person name="Wang S."/>
            <person name="Zhong Y."/>
            <person name="Ma L.J."/>
            <person name="St Leger R.J."/>
            <person name="Zhao G.P."/>
            <person name="Pei Y."/>
            <person name="Feng M.G."/>
            <person name="Xia Y."/>
            <person name="Wang C."/>
        </authorList>
    </citation>
    <scope>NUCLEOTIDE SEQUENCE [LARGE SCALE GENOMIC DNA]</scope>
    <source>
        <strain evidence="3 4">CQMa 102</strain>
    </source>
</reference>
<dbReference type="AlphaFoldDB" id="E9EEX2"/>
<evidence type="ECO:0000259" key="2">
    <source>
        <dbReference type="PROSITE" id="PS51186"/>
    </source>
</evidence>
<dbReference type="InterPro" id="IPR051908">
    <property type="entry name" value="Ribosomal_N-acetyltransferase"/>
</dbReference>
<evidence type="ECO:0000313" key="4">
    <source>
        <dbReference type="Proteomes" id="UP000002499"/>
    </source>
</evidence>
<dbReference type="PANTHER" id="PTHR43441">
    <property type="entry name" value="RIBOSOMAL-PROTEIN-SERINE ACETYLTRANSFERASE"/>
    <property type="match status" value="1"/>
</dbReference>
<dbReference type="Gene3D" id="3.40.630.30">
    <property type="match status" value="1"/>
</dbReference>
<dbReference type="InterPro" id="IPR000182">
    <property type="entry name" value="GNAT_dom"/>
</dbReference>
<dbReference type="HOGENOM" id="CLU_1184837_0_0_1"/>
<dbReference type="PROSITE" id="PS51186">
    <property type="entry name" value="GNAT"/>
    <property type="match status" value="1"/>
</dbReference>
<feature type="domain" description="N-acetyltransferase" evidence="2">
    <location>
        <begin position="58"/>
        <end position="244"/>
    </location>
</feature>
<dbReference type="EMBL" id="GL698574">
    <property type="protein sequence ID" value="EFY85528.1"/>
    <property type="molecule type" value="Genomic_DNA"/>
</dbReference>
<dbReference type="CDD" id="cd04301">
    <property type="entry name" value="NAT_SF"/>
    <property type="match status" value="1"/>
</dbReference>
<dbReference type="PANTHER" id="PTHR43441:SF6">
    <property type="entry name" value="N-ACETYLTRANSFERASE DOMAIN-CONTAINING PROTEIN"/>
    <property type="match status" value="1"/>
</dbReference>
<dbReference type="InterPro" id="IPR016181">
    <property type="entry name" value="Acyl_CoA_acyltransferase"/>
</dbReference>
<dbReference type="eggNOG" id="ENOG502SBNH">
    <property type="taxonomic scope" value="Eukaryota"/>
</dbReference>